<dbReference type="AlphaFoldDB" id="A0A0R2LBW5"/>
<comment type="caution">
    <text evidence="7">The sequence shown here is derived from an EMBL/GenBank/DDBJ whole genome shotgun (WGS) entry which is preliminary data.</text>
</comment>
<keyword evidence="8" id="KW-1185">Reference proteome</keyword>
<keyword evidence="3 6" id="KW-0812">Transmembrane</keyword>
<evidence type="ECO:0000256" key="3">
    <source>
        <dbReference type="ARBA" id="ARBA00022692"/>
    </source>
</evidence>
<reference evidence="7 8" key="1">
    <citation type="journal article" date="2015" name="Genome Announc.">
        <title>Expanding the biotechnology potential of lactobacilli through comparative genomics of 213 strains and associated genera.</title>
        <authorList>
            <person name="Sun Z."/>
            <person name="Harris H.M."/>
            <person name="McCann A."/>
            <person name="Guo C."/>
            <person name="Argimon S."/>
            <person name="Zhang W."/>
            <person name="Yang X."/>
            <person name="Jeffery I.B."/>
            <person name="Cooney J.C."/>
            <person name="Kagawa T.F."/>
            <person name="Liu W."/>
            <person name="Song Y."/>
            <person name="Salvetti E."/>
            <person name="Wrobel A."/>
            <person name="Rasinkangas P."/>
            <person name="Parkhill J."/>
            <person name="Rea M.C."/>
            <person name="O'Sullivan O."/>
            <person name="Ritari J."/>
            <person name="Douillard F.P."/>
            <person name="Paul Ross R."/>
            <person name="Yang R."/>
            <person name="Briner A.E."/>
            <person name="Felis G.E."/>
            <person name="de Vos W.M."/>
            <person name="Barrangou R."/>
            <person name="Klaenhammer T.R."/>
            <person name="Caufield P.W."/>
            <person name="Cui Y."/>
            <person name="Zhang H."/>
            <person name="O'Toole P.W."/>
        </authorList>
    </citation>
    <scope>NUCLEOTIDE SEQUENCE [LARGE SCALE GENOMIC DNA]</scope>
    <source>
        <strain evidence="7 8">DSM 22696</strain>
    </source>
</reference>
<evidence type="ECO:0000256" key="6">
    <source>
        <dbReference type="SAM" id="Phobius"/>
    </source>
</evidence>
<feature type="transmembrane region" description="Helical" evidence="6">
    <location>
        <begin position="152"/>
        <end position="175"/>
    </location>
</feature>
<dbReference type="OrthoDB" id="8609648at2"/>
<protein>
    <submittedName>
        <fullName evidence="7">Uncharacterized protein</fullName>
    </submittedName>
</protein>
<evidence type="ECO:0000256" key="2">
    <source>
        <dbReference type="ARBA" id="ARBA00022475"/>
    </source>
</evidence>
<evidence type="ECO:0000313" key="8">
    <source>
        <dbReference type="Proteomes" id="UP000051139"/>
    </source>
</evidence>
<accession>A0A0R2LBW5</accession>
<dbReference type="PANTHER" id="PTHR30250:SF26">
    <property type="entry name" value="PSMA PROTEIN"/>
    <property type="match status" value="1"/>
</dbReference>
<name>A0A0R2LBW5_9LACO</name>
<evidence type="ECO:0000256" key="5">
    <source>
        <dbReference type="ARBA" id="ARBA00023136"/>
    </source>
</evidence>
<dbReference type="STRING" id="348151.IV55_GL001071"/>
<feature type="transmembrane region" description="Helical" evidence="6">
    <location>
        <begin position="119"/>
        <end position="140"/>
    </location>
</feature>
<dbReference type="Proteomes" id="UP000051139">
    <property type="component" value="Unassembled WGS sequence"/>
</dbReference>
<gene>
    <name evidence="7" type="ORF">IV55_GL001071</name>
</gene>
<evidence type="ECO:0000256" key="4">
    <source>
        <dbReference type="ARBA" id="ARBA00022989"/>
    </source>
</evidence>
<feature type="transmembrane region" description="Helical" evidence="6">
    <location>
        <begin position="307"/>
        <end position="330"/>
    </location>
</feature>
<dbReference type="InterPro" id="IPR002797">
    <property type="entry name" value="Polysacc_synth"/>
</dbReference>
<sequence length="499" mass="55895">MNIKKGITNSWTMLATTTLTLLLMFLQRSFFIRNLGETALGLNSLFNSILSAISIADVGLDTVLVFVLFKPLEERNSDKITALLNFIKKIYLSVAAIIFIVGLIVIPLLPYIIHGRNVTRYVVIIYLLYLVNTILTYTFAEYRVFLNANQQSYVVSIVTAIVTVLMTLLQIIALVVFKSFVVFELIQILATVAMGVCFWIYVRKRVSLKKSNVVISSADKKTILMNGIGGLSNRIGTFVVFGSDSVLLSIFSNLVNVARYSNYMMIINAAVSIVMKSVSAMMPSIGHQVVQQDSAERTTMFETFNHVIFSISFTIFGIFLLNVNYFIGLWIGKNQILNMGITTLLSVNLLIRLARLGPLNYIDALGLQWQQRWKPIVEAVVNLTASLLLLSFFKLGLLGILLGTLISNLTTVVWMEPKVVFQNGVDLSRNYFVIVIRFLILVVACLGFYFYFGNIPSKLTVPDFIMRGFISSIIVIMLTMIEFLTSKDGIGFLKKLKKG</sequence>
<feature type="transmembrane region" description="Helical" evidence="6">
    <location>
        <begin position="263"/>
        <end position="286"/>
    </location>
</feature>
<dbReference type="PATRIC" id="fig|348151.3.peg.1100"/>
<feature type="transmembrane region" description="Helical" evidence="6">
    <location>
        <begin position="399"/>
        <end position="419"/>
    </location>
</feature>
<dbReference type="Pfam" id="PF01943">
    <property type="entry name" value="Polysacc_synt"/>
    <property type="match status" value="1"/>
</dbReference>
<organism evidence="7 8">
    <name type="scientific">Furfurilactobacillus siliginis</name>
    <dbReference type="NCBI Taxonomy" id="348151"/>
    <lineage>
        <taxon>Bacteria</taxon>
        <taxon>Bacillati</taxon>
        <taxon>Bacillota</taxon>
        <taxon>Bacilli</taxon>
        <taxon>Lactobacillales</taxon>
        <taxon>Lactobacillaceae</taxon>
        <taxon>Furfurilactobacillus</taxon>
    </lineage>
</organism>
<keyword evidence="5 6" id="KW-0472">Membrane</keyword>
<proteinExistence type="predicted"/>
<feature type="transmembrane region" description="Helical" evidence="6">
    <location>
        <begin position="431"/>
        <end position="452"/>
    </location>
</feature>
<comment type="subcellular location">
    <subcellularLocation>
        <location evidence="1">Cell membrane</location>
        <topology evidence="1">Multi-pass membrane protein</topology>
    </subcellularLocation>
</comment>
<feature type="transmembrane region" description="Helical" evidence="6">
    <location>
        <begin position="181"/>
        <end position="202"/>
    </location>
</feature>
<evidence type="ECO:0000256" key="1">
    <source>
        <dbReference type="ARBA" id="ARBA00004651"/>
    </source>
</evidence>
<dbReference type="GO" id="GO:0005886">
    <property type="term" value="C:plasma membrane"/>
    <property type="evidence" value="ECO:0007669"/>
    <property type="project" value="UniProtKB-SubCell"/>
</dbReference>
<keyword evidence="2" id="KW-1003">Cell membrane</keyword>
<dbReference type="EMBL" id="JQCB01000003">
    <property type="protein sequence ID" value="KRN96554.1"/>
    <property type="molecule type" value="Genomic_DNA"/>
</dbReference>
<feature type="transmembrane region" description="Helical" evidence="6">
    <location>
        <begin position="464"/>
        <end position="485"/>
    </location>
</feature>
<dbReference type="PANTHER" id="PTHR30250">
    <property type="entry name" value="PST FAMILY PREDICTED COLANIC ACID TRANSPORTER"/>
    <property type="match status" value="1"/>
</dbReference>
<feature type="transmembrane region" description="Helical" evidence="6">
    <location>
        <begin position="90"/>
        <end position="113"/>
    </location>
</feature>
<keyword evidence="4 6" id="KW-1133">Transmembrane helix</keyword>
<dbReference type="InterPro" id="IPR050833">
    <property type="entry name" value="Poly_Biosynth_Transport"/>
</dbReference>
<feature type="transmembrane region" description="Helical" evidence="6">
    <location>
        <begin position="45"/>
        <end position="69"/>
    </location>
</feature>
<evidence type="ECO:0000313" key="7">
    <source>
        <dbReference type="EMBL" id="KRN96554.1"/>
    </source>
</evidence>
<dbReference type="RefSeq" id="WP_057809099.1">
    <property type="nucleotide sequence ID" value="NZ_BJUD01000028.1"/>
</dbReference>